<dbReference type="Proteomes" id="UP000059680">
    <property type="component" value="Chromosome 5"/>
</dbReference>
<evidence type="ECO:0000313" key="5">
    <source>
        <dbReference type="Proteomes" id="UP000059680"/>
    </source>
</evidence>
<dbReference type="STRING" id="39947.A0A0P0WR69"/>
<dbReference type="SMR" id="A0A0P0WR69"/>
<evidence type="ECO:0000259" key="3">
    <source>
        <dbReference type="Pfam" id="PF25019"/>
    </source>
</evidence>
<reference evidence="4 5" key="2">
    <citation type="journal article" date="2013" name="Plant Cell Physiol.">
        <title>Rice Annotation Project Database (RAP-DB): an integrative and interactive database for rice genomics.</title>
        <authorList>
            <person name="Sakai H."/>
            <person name="Lee S.S."/>
            <person name="Tanaka T."/>
            <person name="Numa H."/>
            <person name="Kim J."/>
            <person name="Kawahara Y."/>
            <person name="Wakimoto H."/>
            <person name="Yang C.C."/>
            <person name="Iwamoto M."/>
            <person name="Abe T."/>
            <person name="Yamada Y."/>
            <person name="Muto A."/>
            <person name="Inokuchi H."/>
            <person name="Ikemura T."/>
            <person name="Matsumoto T."/>
            <person name="Sasaki T."/>
            <person name="Itoh T."/>
        </authorList>
    </citation>
    <scope>NUCLEOTIDE SEQUENCE [LARGE SCALE GENOMIC DNA]</scope>
    <source>
        <strain evidence="5">cv. Nipponbare</strain>
    </source>
</reference>
<keyword evidence="5" id="KW-1185">Reference proteome</keyword>
<dbReference type="AlphaFoldDB" id="A0A0P0WR69"/>
<gene>
    <name evidence="4" type="ordered locus">Os05g0585000</name>
    <name evidence="4" type="ORF">OSNPB_050585000</name>
</gene>
<evidence type="ECO:0000256" key="1">
    <source>
        <dbReference type="ARBA" id="ARBA00022737"/>
    </source>
</evidence>
<name>A0A0P0WR69_ORYSJ</name>
<dbReference type="Pfam" id="PF23598">
    <property type="entry name" value="LRR_14"/>
    <property type="match status" value="1"/>
</dbReference>
<proteinExistence type="predicted"/>
<dbReference type="Gene3D" id="3.80.10.10">
    <property type="entry name" value="Ribonuclease Inhibitor"/>
    <property type="match status" value="2"/>
</dbReference>
<feature type="domain" description="R13L1/DRL21-like LRR repeat region" evidence="3">
    <location>
        <begin position="436"/>
        <end position="558"/>
    </location>
</feature>
<evidence type="ECO:0000259" key="2">
    <source>
        <dbReference type="Pfam" id="PF23598"/>
    </source>
</evidence>
<accession>A0A0P0WR69</accession>
<sequence length="685" mass="78407">MAVAVAVAAAADRSTAKKVGLQLVEWLTEEDCILQDRDDIARAAKVLLSPCVFLFVIDDFGGEKFDTDATRLFPFPPHYLQMWFVHRCEGLPFLILYFDEVLPWDEITAKAWRHVLDNFEDHCSHCPHFGIWITICFTSLRRPFQKCLLHCAPYPRDHVFDIQQLIDIWVSEDPALRISVCGDLRLCSTALMESINANMGGPYGCFGSRITPETCWIHPRANHLCLLVDSKAFKFPKLLFKLRSLKKLFLVPVEDMLLSADKRCDIKEVPLELCSCTSLIVLDFQATRIKNLPREFCNLNKLRYLNLSRTDLDSVPESIKDFHDLNYLNLSYTNISVVPNFLGVVTSLEVLDLSHCEKLVEIHSDLGNLVRMERLDFQGCYYLSRLPQGMSRMENLMYVNILECSSLTRMPPAIARLAKLQVLSAYIIGVTHESSISELKPLKKLKVLALDFLENVLQVQEAKDAILNDKHDLVSLSYQWNTYVENAEQVLESLQPSDGLQNLQIISYPGAKLPQWMTWREPYLKSLLHIKLFNMKACQKLPPLGQLPLLKTAEINGMSAVSIIDDAFYGDNGTFPSLEKLILSHMHNLEIWHHSERKDMFPRLCELTLIHCPKFEALCMELKHLQKLSLSMNNWLLYSRRGSFNGVARSVRSISLSLCQELTVSDGCKGLLELRHIQELEYINE</sequence>
<reference evidence="5" key="1">
    <citation type="journal article" date="2005" name="Nature">
        <title>The map-based sequence of the rice genome.</title>
        <authorList>
            <consortium name="International rice genome sequencing project (IRGSP)"/>
            <person name="Matsumoto T."/>
            <person name="Wu J."/>
            <person name="Kanamori H."/>
            <person name="Katayose Y."/>
            <person name="Fujisawa M."/>
            <person name="Namiki N."/>
            <person name="Mizuno H."/>
            <person name="Yamamoto K."/>
            <person name="Antonio B.A."/>
            <person name="Baba T."/>
            <person name="Sakata K."/>
            <person name="Nagamura Y."/>
            <person name="Aoki H."/>
            <person name="Arikawa K."/>
            <person name="Arita K."/>
            <person name="Bito T."/>
            <person name="Chiden Y."/>
            <person name="Fujitsuka N."/>
            <person name="Fukunaka R."/>
            <person name="Hamada M."/>
            <person name="Harada C."/>
            <person name="Hayashi A."/>
            <person name="Hijishita S."/>
            <person name="Honda M."/>
            <person name="Hosokawa S."/>
            <person name="Ichikawa Y."/>
            <person name="Idonuma A."/>
            <person name="Iijima M."/>
            <person name="Ikeda M."/>
            <person name="Ikeno M."/>
            <person name="Ito K."/>
            <person name="Ito S."/>
            <person name="Ito T."/>
            <person name="Ito Y."/>
            <person name="Ito Y."/>
            <person name="Iwabuchi A."/>
            <person name="Kamiya K."/>
            <person name="Karasawa W."/>
            <person name="Kurita K."/>
            <person name="Katagiri S."/>
            <person name="Kikuta A."/>
            <person name="Kobayashi H."/>
            <person name="Kobayashi N."/>
            <person name="Machita K."/>
            <person name="Maehara T."/>
            <person name="Masukawa M."/>
            <person name="Mizubayashi T."/>
            <person name="Mukai Y."/>
            <person name="Nagasaki H."/>
            <person name="Nagata Y."/>
            <person name="Naito S."/>
            <person name="Nakashima M."/>
            <person name="Nakama Y."/>
            <person name="Nakamichi Y."/>
            <person name="Nakamura M."/>
            <person name="Meguro A."/>
            <person name="Negishi M."/>
            <person name="Ohta I."/>
            <person name="Ohta T."/>
            <person name="Okamoto M."/>
            <person name="Ono N."/>
            <person name="Saji S."/>
            <person name="Sakaguchi M."/>
            <person name="Sakai K."/>
            <person name="Shibata M."/>
            <person name="Shimokawa T."/>
            <person name="Song J."/>
            <person name="Takazaki Y."/>
            <person name="Terasawa K."/>
            <person name="Tsugane M."/>
            <person name="Tsuji K."/>
            <person name="Ueda S."/>
            <person name="Waki K."/>
            <person name="Yamagata H."/>
            <person name="Yamamoto M."/>
            <person name="Yamamoto S."/>
            <person name="Yamane H."/>
            <person name="Yoshiki S."/>
            <person name="Yoshihara R."/>
            <person name="Yukawa K."/>
            <person name="Zhong H."/>
            <person name="Yano M."/>
            <person name="Yuan Q."/>
            <person name="Ouyang S."/>
            <person name="Liu J."/>
            <person name="Jones K.M."/>
            <person name="Gansberger K."/>
            <person name="Moffat K."/>
            <person name="Hill J."/>
            <person name="Bera J."/>
            <person name="Fadrosh D."/>
            <person name="Jin S."/>
            <person name="Johri S."/>
            <person name="Kim M."/>
            <person name="Overton L."/>
            <person name="Reardon M."/>
            <person name="Tsitrin T."/>
            <person name="Vuong H."/>
            <person name="Weaver B."/>
            <person name="Ciecko A."/>
            <person name="Tallon L."/>
            <person name="Jackson J."/>
            <person name="Pai G."/>
            <person name="Aken S.V."/>
            <person name="Utterback T."/>
            <person name="Reidmuller S."/>
            <person name="Feldblyum T."/>
            <person name="Hsiao J."/>
            <person name="Zismann V."/>
            <person name="Iobst S."/>
            <person name="de Vazeille A.R."/>
            <person name="Buell C.R."/>
            <person name="Ying K."/>
            <person name="Li Y."/>
            <person name="Lu T."/>
            <person name="Huang Y."/>
            <person name="Zhao Q."/>
            <person name="Feng Q."/>
            <person name="Zhang L."/>
            <person name="Zhu J."/>
            <person name="Weng Q."/>
            <person name="Mu J."/>
            <person name="Lu Y."/>
            <person name="Fan D."/>
            <person name="Liu Y."/>
            <person name="Guan J."/>
            <person name="Zhang Y."/>
            <person name="Yu S."/>
            <person name="Liu X."/>
            <person name="Zhang Y."/>
            <person name="Hong G."/>
            <person name="Han B."/>
            <person name="Choisne N."/>
            <person name="Demange N."/>
            <person name="Orjeda G."/>
            <person name="Samain S."/>
            <person name="Cattolico L."/>
            <person name="Pelletier E."/>
            <person name="Couloux A."/>
            <person name="Segurens B."/>
            <person name="Wincker P."/>
            <person name="D'Hont A."/>
            <person name="Scarpelli C."/>
            <person name="Weissenbach J."/>
            <person name="Salanoubat M."/>
            <person name="Quetier F."/>
            <person name="Yu Y."/>
            <person name="Kim H.R."/>
            <person name="Rambo T."/>
            <person name="Currie J."/>
            <person name="Collura K."/>
            <person name="Luo M."/>
            <person name="Yang T."/>
            <person name="Ammiraju J.S.S."/>
            <person name="Engler F."/>
            <person name="Soderlund C."/>
            <person name="Wing R.A."/>
            <person name="Palmer L.E."/>
            <person name="de la Bastide M."/>
            <person name="Spiegel L."/>
            <person name="Nascimento L."/>
            <person name="Zutavern T."/>
            <person name="O'Shaughnessy A."/>
            <person name="Dike S."/>
            <person name="Dedhia N."/>
            <person name="Preston R."/>
            <person name="Balija V."/>
            <person name="McCombie W.R."/>
            <person name="Chow T."/>
            <person name="Chen H."/>
            <person name="Chung M."/>
            <person name="Chen C."/>
            <person name="Shaw J."/>
            <person name="Wu H."/>
            <person name="Hsiao K."/>
            <person name="Chao Y."/>
            <person name="Chu M."/>
            <person name="Cheng C."/>
            <person name="Hour A."/>
            <person name="Lee P."/>
            <person name="Lin S."/>
            <person name="Lin Y."/>
            <person name="Liou J."/>
            <person name="Liu S."/>
            <person name="Hsing Y."/>
            <person name="Raghuvanshi S."/>
            <person name="Mohanty A."/>
            <person name="Bharti A.K."/>
            <person name="Gaur A."/>
            <person name="Gupta V."/>
            <person name="Kumar D."/>
            <person name="Ravi V."/>
            <person name="Vij S."/>
            <person name="Kapur A."/>
            <person name="Khurana P."/>
            <person name="Khurana P."/>
            <person name="Khurana J.P."/>
            <person name="Tyagi A.K."/>
            <person name="Gaikwad K."/>
            <person name="Singh A."/>
            <person name="Dalal V."/>
            <person name="Srivastava S."/>
            <person name="Dixit A."/>
            <person name="Pal A.K."/>
            <person name="Ghazi I.A."/>
            <person name="Yadav M."/>
            <person name="Pandit A."/>
            <person name="Bhargava A."/>
            <person name="Sureshbabu K."/>
            <person name="Batra K."/>
            <person name="Sharma T.R."/>
            <person name="Mohapatra T."/>
            <person name="Singh N.K."/>
            <person name="Messing J."/>
            <person name="Nelson A.B."/>
            <person name="Fuks G."/>
            <person name="Kavchok S."/>
            <person name="Keizer G."/>
            <person name="Linton E."/>
            <person name="Llaca V."/>
            <person name="Song R."/>
            <person name="Tanyolac B."/>
            <person name="Young S."/>
            <person name="Ho-Il K."/>
            <person name="Hahn J.H."/>
            <person name="Sangsakoo G."/>
            <person name="Vanavichit A."/>
            <person name="de Mattos Luiz.A.T."/>
            <person name="Zimmer P.D."/>
            <person name="Malone G."/>
            <person name="Dellagostin O."/>
            <person name="de Oliveira A.C."/>
            <person name="Bevan M."/>
            <person name="Bancroft I."/>
            <person name="Minx P."/>
            <person name="Cordum H."/>
            <person name="Wilson R."/>
            <person name="Cheng Z."/>
            <person name="Jin W."/>
            <person name="Jiang J."/>
            <person name="Leong S.A."/>
            <person name="Iwama H."/>
            <person name="Gojobori T."/>
            <person name="Itoh T."/>
            <person name="Niimura Y."/>
            <person name="Fujii Y."/>
            <person name="Habara T."/>
            <person name="Sakai H."/>
            <person name="Sato Y."/>
            <person name="Wilson G."/>
            <person name="Kumar K."/>
            <person name="McCouch S."/>
            <person name="Juretic N."/>
            <person name="Hoen D."/>
            <person name="Wright S."/>
            <person name="Bruskiewich R."/>
            <person name="Bureau T."/>
            <person name="Miyao A."/>
            <person name="Hirochika H."/>
            <person name="Nishikawa T."/>
            <person name="Kadowaki K."/>
            <person name="Sugiura M."/>
            <person name="Burr B."/>
            <person name="Sasaki T."/>
        </authorList>
    </citation>
    <scope>NUCLEOTIDE SEQUENCE [LARGE SCALE GENOMIC DNA]</scope>
    <source>
        <strain evidence="5">cv. Nipponbare</strain>
    </source>
</reference>
<evidence type="ECO:0000313" key="4">
    <source>
        <dbReference type="EMBL" id="BAS95564.1"/>
    </source>
</evidence>
<dbReference type="EMBL" id="AP014961">
    <property type="protein sequence ID" value="BAS95564.1"/>
    <property type="molecule type" value="Genomic_DNA"/>
</dbReference>
<dbReference type="InterPro" id="IPR055414">
    <property type="entry name" value="LRR_R13L4/SHOC2-like"/>
</dbReference>
<dbReference type="InParanoid" id="A0A0P0WR69"/>
<feature type="domain" description="Disease resistance R13L4/SHOC-2-like LRR" evidence="2">
    <location>
        <begin position="273"/>
        <end position="375"/>
    </location>
</feature>
<dbReference type="SUPFAM" id="SSF52058">
    <property type="entry name" value="L domain-like"/>
    <property type="match status" value="1"/>
</dbReference>
<dbReference type="InterPro" id="IPR056789">
    <property type="entry name" value="LRR_R13L1-DRL21"/>
</dbReference>
<organism evidence="4 5">
    <name type="scientific">Oryza sativa subsp. japonica</name>
    <name type="common">Rice</name>
    <dbReference type="NCBI Taxonomy" id="39947"/>
    <lineage>
        <taxon>Eukaryota</taxon>
        <taxon>Viridiplantae</taxon>
        <taxon>Streptophyta</taxon>
        <taxon>Embryophyta</taxon>
        <taxon>Tracheophyta</taxon>
        <taxon>Spermatophyta</taxon>
        <taxon>Magnoliopsida</taxon>
        <taxon>Liliopsida</taxon>
        <taxon>Poales</taxon>
        <taxon>Poaceae</taxon>
        <taxon>BOP clade</taxon>
        <taxon>Oryzoideae</taxon>
        <taxon>Oryzeae</taxon>
        <taxon>Oryzinae</taxon>
        <taxon>Oryza</taxon>
        <taxon>Oryza sativa</taxon>
    </lineage>
</organism>
<protein>
    <submittedName>
        <fullName evidence="4">Os05g0585000 protein</fullName>
    </submittedName>
</protein>
<dbReference type="PANTHER" id="PTHR47186:SF38">
    <property type="entry name" value="NB-ARC DOMAIN-CONTAINING PROTEIN"/>
    <property type="match status" value="1"/>
</dbReference>
<keyword evidence="1" id="KW-0677">Repeat</keyword>
<reference evidence="4 5" key="3">
    <citation type="journal article" date="2013" name="Rice">
        <title>Improvement of the Oryza sativa Nipponbare reference genome using next generation sequence and optical map data.</title>
        <authorList>
            <person name="Kawahara Y."/>
            <person name="de la Bastide M."/>
            <person name="Hamilton J.P."/>
            <person name="Kanamori H."/>
            <person name="McCombie W.R."/>
            <person name="Ouyang S."/>
            <person name="Schwartz D.C."/>
            <person name="Tanaka T."/>
            <person name="Wu J."/>
            <person name="Zhou S."/>
            <person name="Childs K.L."/>
            <person name="Davidson R.M."/>
            <person name="Lin H."/>
            <person name="Quesada-Ocampo L."/>
            <person name="Vaillancourt B."/>
            <person name="Sakai H."/>
            <person name="Lee S.S."/>
            <person name="Kim J."/>
            <person name="Numa H."/>
            <person name="Itoh T."/>
            <person name="Buell C.R."/>
            <person name="Matsumoto T."/>
        </authorList>
    </citation>
    <scope>NUCLEOTIDE SEQUENCE [LARGE SCALE GENOMIC DNA]</scope>
    <source>
        <strain evidence="5">cv. Nipponbare</strain>
    </source>
</reference>
<dbReference type="PaxDb" id="39947-A0A0P0WR69"/>
<dbReference type="InterPro" id="IPR032675">
    <property type="entry name" value="LRR_dom_sf"/>
</dbReference>
<dbReference type="Pfam" id="PF25019">
    <property type="entry name" value="LRR_R13L1-DRL21"/>
    <property type="match status" value="1"/>
</dbReference>
<dbReference type="PANTHER" id="PTHR47186">
    <property type="entry name" value="LEUCINE-RICH REPEAT-CONTAINING PROTEIN 57"/>
    <property type="match status" value="1"/>
</dbReference>